<evidence type="ECO:0000313" key="2">
    <source>
        <dbReference type="Proteomes" id="UP001354931"/>
    </source>
</evidence>
<name>A0ABU6F3F2_9ACTN</name>
<protein>
    <submittedName>
        <fullName evidence="1">Nucleotidyl transferase AbiEii/AbiGii toxin family protein</fullName>
    </submittedName>
</protein>
<dbReference type="InterPro" id="IPR014942">
    <property type="entry name" value="AbiEii"/>
</dbReference>
<dbReference type="GO" id="GO:0016740">
    <property type="term" value="F:transferase activity"/>
    <property type="evidence" value="ECO:0007669"/>
    <property type="project" value="UniProtKB-KW"/>
</dbReference>
<accession>A0ABU6F3F2</accession>
<organism evidence="1 2">
    <name type="scientific">Streptomyces endophyticus</name>
    <dbReference type="NCBI Taxonomy" id="714166"/>
    <lineage>
        <taxon>Bacteria</taxon>
        <taxon>Bacillati</taxon>
        <taxon>Actinomycetota</taxon>
        <taxon>Actinomycetes</taxon>
        <taxon>Kitasatosporales</taxon>
        <taxon>Streptomycetaceae</taxon>
        <taxon>Streptomyces</taxon>
    </lineage>
</organism>
<dbReference type="Proteomes" id="UP001354931">
    <property type="component" value="Unassembled WGS sequence"/>
</dbReference>
<dbReference type="EMBL" id="JAOZYC010000094">
    <property type="protein sequence ID" value="MEB8338530.1"/>
    <property type="molecule type" value="Genomic_DNA"/>
</dbReference>
<sequence>MKLPDLHARLLADVLAIGAPYPLVLTGGYAVQAHEIVDRPSQDLDVATESSAPMQDIAATVSSGLTERGWQVQALEVAPLAARFTVTDPRGDGQVEVDVLKEVFTRPVVYLRHGPVLAEEDVIGTKVRALAERGAARDFIDVYAASSRWTHNDFEELARRHARERFGLDDLHARLEGLAWTDDVEFAAYGLRDDRIDQLRRYFQRWAADLGMRLAAPYEE</sequence>
<reference evidence="1 2" key="1">
    <citation type="submission" date="2022-10" db="EMBL/GenBank/DDBJ databases">
        <authorList>
            <person name="Xie J."/>
            <person name="Shen N."/>
        </authorList>
    </citation>
    <scope>NUCLEOTIDE SEQUENCE [LARGE SCALE GENOMIC DNA]</scope>
    <source>
        <strain evidence="1 2">YIM65594</strain>
    </source>
</reference>
<dbReference type="Pfam" id="PF08843">
    <property type="entry name" value="AbiEii"/>
    <property type="match status" value="1"/>
</dbReference>
<comment type="caution">
    <text evidence="1">The sequence shown here is derived from an EMBL/GenBank/DDBJ whole genome shotgun (WGS) entry which is preliminary data.</text>
</comment>
<proteinExistence type="predicted"/>
<keyword evidence="2" id="KW-1185">Reference proteome</keyword>
<evidence type="ECO:0000313" key="1">
    <source>
        <dbReference type="EMBL" id="MEB8338530.1"/>
    </source>
</evidence>
<dbReference type="RefSeq" id="WP_326016322.1">
    <property type="nucleotide sequence ID" value="NZ_JAOZYC010000094.1"/>
</dbReference>
<gene>
    <name evidence="1" type="ORF">OKJ99_13585</name>
</gene>
<keyword evidence="1" id="KW-0808">Transferase</keyword>